<organism evidence="3 4">
    <name type="scientific">Potamilus streckersoni</name>
    <dbReference type="NCBI Taxonomy" id="2493646"/>
    <lineage>
        <taxon>Eukaryota</taxon>
        <taxon>Metazoa</taxon>
        <taxon>Spiralia</taxon>
        <taxon>Lophotrochozoa</taxon>
        <taxon>Mollusca</taxon>
        <taxon>Bivalvia</taxon>
        <taxon>Autobranchia</taxon>
        <taxon>Heteroconchia</taxon>
        <taxon>Palaeoheterodonta</taxon>
        <taxon>Unionida</taxon>
        <taxon>Unionoidea</taxon>
        <taxon>Unionidae</taxon>
        <taxon>Ambleminae</taxon>
        <taxon>Lampsilini</taxon>
        <taxon>Potamilus</taxon>
    </lineage>
</organism>
<name>A0AAE0TAL7_9BIVA</name>
<evidence type="ECO:0000313" key="4">
    <source>
        <dbReference type="Proteomes" id="UP001195483"/>
    </source>
</evidence>
<feature type="domain" description="Tail sheath protein subtilisin-like" evidence="2">
    <location>
        <begin position="78"/>
        <end position="227"/>
    </location>
</feature>
<reference evidence="3" key="2">
    <citation type="journal article" date="2021" name="Genome Biol. Evol.">
        <title>Developing a high-quality reference genome for a parasitic bivalve with doubly uniparental inheritance (Bivalvia: Unionida).</title>
        <authorList>
            <person name="Smith C.H."/>
        </authorList>
    </citation>
    <scope>NUCLEOTIDE SEQUENCE</scope>
    <source>
        <strain evidence="3">CHS0354</strain>
        <tissue evidence="3">Mantle</tissue>
    </source>
</reference>
<protein>
    <recommendedName>
        <fullName evidence="2">Tail sheath protein subtilisin-like domain-containing protein</fullName>
    </recommendedName>
</protein>
<evidence type="ECO:0000256" key="1">
    <source>
        <dbReference type="ARBA" id="ARBA00008005"/>
    </source>
</evidence>
<evidence type="ECO:0000313" key="3">
    <source>
        <dbReference type="EMBL" id="KAK3606831.1"/>
    </source>
</evidence>
<proteinExistence type="inferred from homology"/>
<dbReference type="EMBL" id="JAEAOA010001141">
    <property type="protein sequence ID" value="KAK3606831.1"/>
    <property type="molecule type" value="Genomic_DNA"/>
</dbReference>
<sequence length="321" mass="35286">MTIPANLRTPGFYIEFSNSAAGIISLNTVPADRCKRYRFNRQLPAKSVPSVRSAAQKTLHGKDSQLYKMVASDNTDSVFAAAGDERFDYVISALNSDAEYTKLKTVMESRYNSLSANSGIGFIAKKGTYAELSAWGSTKNSHVVCAVGFNGSDQSEAEWAAAFGAKVAESLTDDPARPLQTLPLTGLSVDSTGKFTQQERNNMLYDGISSYKVSLGGDISIERAITLYQMNAAGSEDASYLDVTTPATLMYIRRYQINKLSGLYPRHKLAKDGTNFPPGQPIVTPVHPERTAYRDLRRADFSGRNGRHRRIQKVHERVHPG</sequence>
<dbReference type="InterPro" id="IPR035089">
    <property type="entry name" value="Phage_sheath_subtilisin"/>
</dbReference>
<evidence type="ECO:0000259" key="2">
    <source>
        <dbReference type="Pfam" id="PF04984"/>
    </source>
</evidence>
<comment type="similarity">
    <text evidence="1">Belongs to the myoviridae tail sheath protein family.</text>
</comment>
<keyword evidence="4" id="KW-1185">Reference proteome</keyword>
<comment type="caution">
    <text evidence="3">The sequence shown here is derived from an EMBL/GenBank/DDBJ whole genome shotgun (WGS) entry which is preliminary data.</text>
</comment>
<dbReference type="Proteomes" id="UP001195483">
    <property type="component" value="Unassembled WGS sequence"/>
</dbReference>
<reference evidence="3" key="1">
    <citation type="journal article" date="2021" name="Genome Biol. Evol.">
        <title>A High-Quality Reference Genome for a Parasitic Bivalve with Doubly Uniparental Inheritance (Bivalvia: Unionida).</title>
        <authorList>
            <person name="Smith C.H."/>
        </authorList>
    </citation>
    <scope>NUCLEOTIDE SEQUENCE</scope>
    <source>
        <strain evidence="3">CHS0354</strain>
    </source>
</reference>
<accession>A0AAE0TAL7</accession>
<dbReference type="AlphaFoldDB" id="A0AAE0TAL7"/>
<dbReference type="Pfam" id="PF04984">
    <property type="entry name" value="Phage_sheath_1"/>
    <property type="match status" value="1"/>
</dbReference>
<gene>
    <name evidence="3" type="ORF">CHS0354_018425</name>
</gene>
<reference evidence="3" key="3">
    <citation type="submission" date="2023-05" db="EMBL/GenBank/DDBJ databases">
        <authorList>
            <person name="Smith C.H."/>
        </authorList>
    </citation>
    <scope>NUCLEOTIDE SEQUENCE</scope>
    <source>
        <strain evidence="3">CHS0354</strain>
        <tissue evidence="3">Mantle</tissue>
    </source>
</reference>